<protein>
    <submittedName>
        <fullName evidence="3">Putative secreted protein</fullName>
    </submittedName>
</protein>
<organism evidence="3">
    <name type="scientific">Anopheles marajoara</name>
    <dbReference type="NCBI Taxonomy" id="58244"/>
    <lineage>
        <taxon>Eukaryota</taxon>
        <taxon>Metazoa</taxon>
        <taxon>Ecdysozoa</taxon>
        <taxon>Arthropoda</taxon>
        <taxon>Hexapoda</taxon>
        <taxon>Insecta</taxon>
        <taxon>Pterygota</taxon>
        <taxon>Neoptera</taxon>
        <taxon>Endopterygota</taxon>
        <taxon>Diptera</taxon>
        <taxon>Nematocera</taxon>
        <taxon>Culicoidea</taxon>
        <taxon>Culicidae</taxon>
        <taxon>Anophelinae</taxon>
        <taxon>Anopheles</taxon>
    </lineage>
</organism>
<reference evidence="3" key="1">
    <citation type="submission" date="2018-01" db="EMBL/GenBank/DDBJ databases">
        <title>An insight into the sialome of Amazonian anophelines.</title>
        <authorList>
            <person name="Ribeiro J.M."/>
            <person name="Scarpassa V."/>
            <person name="Calvo E."/>
        </authorList>
    </citation>
    <scope>NUCLEOTIDE SEQUENCE</scope>
    <source>
        <tissue evidence="3">Salivary glands</tissue>
    </source>
</reference>
<feature type="region of interest" description="Disordered" evidence="1">
    <location>
        <begin position="79"/>
        <end position="114"/>
    </location>
</feature>
<evidence type="ECO:0000256" key="2">
    <source>
        <dbReference type="SAM" id="SignalP"/>
    </source>
</evidence>
<dbReference type="AlphaFoldDB" id="A0A2M4C8N2"/>
<evidence type="ECO:0000256" key="1">
    <source>
        <dbReference type="SAM" id="MobiDB-lite"/>
    </source>
</evidence>
<evidence type="ECO:0000313" key="3">
    <source>
        <dbReference type="EMBL" id="MBW61328.1"/>
    </source>
</evidence>
<proteinExistence type="predicted"/>
<feature type="chain" id="PRO_5014973378" evidence="2">
    <location>
        <begin position="24"/>
        <end position="114"/>
    </location>
</feature>
<keyword evidence="2" id="KW-0732">Signal</keyword>
<feature type="signal peptide" evidence="2">
    <location>
        <begin position="1"/>
        <end position="23"/>
    </location>
</feature>
<name>A0A2M4C8N2_9DIPT</name>
<accession>A0A2M4C8N2</accession>
<sequence length="114" mass="13190">MVPFSPCFRLLFLTLSTDSPCISDLCLSHPPTHTHTRTDIGFWFSTRLGKSPYPVYLCTLKANNQPTAMMREEALEVGIEKENENKKERKRDKERERERGRLDHVRNVDGLTAL</sequence>
<dbReference type="EMBL" id="GGFJ01012187">
    <property type="protein sequence ID" value="MBW61328.1"/>
    <property type="molecule type" value="Transcribed_RNA"/>
</dbReference>
<feature type="compositionally biased region" description="Basic and acidic residues" evidence="1">
    <location>
        <begin position="79"/>
        <end position="107"/>
    </location>
</feature>